<dbReference type="CDD" id="cd00402">
    <property type="entry name" value="Riboflavin_synthase_like"/>
    <property type="match status" value="1"/>
</dbReference>
<evidence type="ECO:0000259" key="2">
    <source>
        <dbReference type="PROSITE" id="PS51177"/>
    </source>
</evidence>
<dbReference type="NCBIfam" id="TIGR00187">
    <property type="entry name" value="ribE"/>
    <property type="match status" value="1"/>
</dbReference>
<feature type="domain" description="Lumazine-binding" evidence="2">
    <location>
        <begin position="98"/>
        <end position="197"/>
    </location>
</feature>
<dbReference type="PIRSF" id="PIRSF000498">
    <property type="entry name" value="Riboflavin_syn_A"/>
    <property type="match status" value="1"/>
</dbReference>
<evidence type="ECO:0000313" key="3">
    <source>
        <dbReference type="EMBL" id="SVB08540.1"/>
    </source>
</evidence>
<dbReference type="GO" id="GO:0004746">
    <property type="term" value="F:riboflavin synthase activity"/>
    <property type="evidence" value="ECO:0007669"/>
    <property type="project" value="TreeGrafter"/>
</dbReference>
<dbReference type="InterPro" id="IPR026017">
    <property type="entry name" value="Lumazine-bd_dom"/>
</dbReference>
<keyword evidence="1" id="KW-0677">Repeat</keyword>
<dbReference type="PROSITE" id="PS51177">
    <property type="entry name" value="LUMAZINE_BIND"/>
    <property type="match status" value="2"/>
</dbReference>
<evidence type="ECO:0000256" key="1">
    <source>
        <dbReference type="ARBA" id="ARBA00022737"/>
    </source>
</evidence>
<proteinExistence type="predicted"/>
<protein>
    <recommendedName>
        <fullName evidence="2">Lumazine-binding domain-containing protein</fullName>
    </recommendedName>
</protein>
<dbReference type="GO" id="GO:0009231">
    <property type="term" value="P:riboflavin biosynthetic process"/>
    <property type="evidence" value="ECO:0007669"/>
    <property type="project" value="TreeGrafter"/>
</dbReference>
<gene>
    <name evidence="3" type="ORF">METZ01_LOCUS161394</name>
</gene>
<dbReference type="Gene3D" id="2.40.30.20">
    <property type="match status" value="2"/>
</dbReference>
<dbReference type="EMBL" id="UINC01028116">
    <property type="protein sequence ID" value="SVB08540.1"/>
    <property type="molecule type" value="Genomic_DNA"/>
</dbReference>
<sequence length="197" mass="22269">MFSGIIQGIGFIDNLQSNNTFIRTSLDLSDCKIGSSISCNGVCLTATSVEKLENNDFIFSVNISEETRNRSNFFYNNLNQKINIEKSIKAGDEISGHFVYGHVDCITKISKIHKLDLSWNFEFQKDNTNKDMERFIVQKGSIAINGISLTVANVSSDNFFISIVPYTYENTNLNSVKENDLVNIEFDALARYVFKNE</sequence>
<organism evidence="3">
    <name type="scientific">marine metagenome</name>
    <dbReference type="NCBI Taxonomy" id="408172"/>
    <lineage>
        <taxon>unclassified sequences</taxon>
        <taxon>metagenomes</taxon>
        <taxon>ecological metagenomes</taxon>
    </lineage>
</organism>
<reference evidence="3" key="1">
    <citation type="submission" date="2018-05" db="EMBL/GenBank/DDBJ databases">
        <authorList>
            <person name="Lanie J.A."/>
            <person name="Ng W.-L."/>
            <person name="Kazmierczak K.M."/>
            <person name="Andrzejewski T.M."/>
            <person name="Davidsen T.M."/>
            <person name="Wayne K.J."/>
            <person name="Tettelin H."/>
            <person name="Glass J.I."/>
            <person name="Rusch D."/>
            <person name="Podicherti R."/>
            <person name="Tsui H.-C.T."/>
            <person name="Winkler M.E."/>
        </authorList>
    </citation>
    <scope>NUCLEOTIDE SEQUENCE</scope>
</reference>
<dbReference type="PANTHER" id="PTHR21098:SF0">
    <property type="entry name" value="RIBOFLAVIN SYNTHASE"/>
    <property type="match status" value="1"/>
</dbReference>
<dbReference type="AlphaFoldDB" id="A0A382B3Y9"/>
<dbReference type="NCBIfam" id="NF006767">
    <property type="entry name" value="PRK09289.1"/>
    <property type="match status" value="1"/>
</dbReference>
<dbReference type="SUPFAM" id="SSF63380">
    <property type="entry name" value="Riboflavin synthase domain-like"/>
    <property type="match status" value="2"/>
</dbReference>
<dbReference type="InterPro" id="IPR023366">
    <property type="entry name" value="ATP_synth_asu-like_sf"/>
</dbReference>
<dbReference type="InterPro" id="IPR001783">
    <property type="entry name" value="Lumazine-bd"/>
</dbReference>
<accession>A0A382B3Y9</accession>
<name>A0A382B3Y9_9ZZZZ</name>
<dbReference type="Pfam" id="PF00677">
    <property type="entry name" value="Lum_binding"/>
    <property type="match status" value="2"/>
</dbReference>
<dbReference type="PANTHER" id="PTHR21098">
    <property type="entry name" value="RIBOFLAVIN SYNTHASE ALPHA CHAIN"/>
    <property type="match status" value="1"/>
</dbReference>
<dbReference type="InterPro" id="IPR017938">
    <property type="entry name" value="Riboflavin_synthase-like_b-brl"/>
</dbReference>
<feature type="domain" description="Lumazine-binding" evidence="2">
    <location>
        <begin position="1"/>
        <end position="97"/>
    </location>
</feature>